<sequence>MATQTRPQQGSEHPEHTSDRNVEAGVEQTFPASDPVAFTASQGSRAVPPQQMMEDSSDKPAPADDAVTLSMRFSDSEAAKLALEAAVREGPIDRRCATIDLDDDRVTMRLDVPRAERDRMDGLLRKHGGMEA</sequence>
<name>A0A4V2WJK7_9PROT</name>
<dbReference type="AlphaFoldDB" id="A0A4V2WJK7"/>
<protein>
    <submittedName>
        <fullName evidence="2">Uncharacterized protein</fullName>
    </submittedName>
</protein>
<proteinExistence type="predicted"/>
<comment type="caution">
    <text evidence="2">The sequence shown here is derived from an EMBL/GenBank/DDBJ whole genome shotgun (WGS) entry which is preliminary data.</text>
</comment>
<evidence type="ECO:0000256" key="1">
    <source>
        <dbReference type="SAM" id="MobiDB-lite"/>
    </source>
</evidence>
<organism evidence="2 3">
    <name type="scientific">Roseicella aquatilis</name>
    <dbReference type="NCBI Taxonomy" id="2527868"/>
    <lineage>
        <taxon>Bacteria</taxon>
        <taxon>Pseudomonadati</taxon>
        <taxon>Pseudomonadota</taxon>
        <taxon>Alphaproteobacteria</taxon>
        <taxon>Acetobacterales</taxon>
        <taxon>Roseomonadaceae</taxon>
        <taxon>Roseicella</taxon>
    </lineage>
</organism>
<evidence type="ECO:0000313" key="2">
    <source>
        <dbReference type="EMBL" id="TCZ54663.1"/>
    </source>
</evidence>
<dbReference type="EMBL" id="SKBM01000031">
    <property type="protein sequence ID" value="TCZ54663.1"/>
    <property type="molecule type" value="Genomic_DNA"/>
</dbReference>
<feature type="compositionally biased region" description="Polar residues" evidence="1">
    <location>
        <begin position="1"/>
        <end position="11"/>
    </location>
</feature>
<dbReference type="OrthoDB" id="7270930at2"/>
<keyword evidence="3" id="KW-1185">Reference proteome</keyword>
<dbReference type="Proteomes" id="UP000295023">
    <property type="component" value="Unassembled WGS sequence"/>
</dbReference>
<reference evidence="2 3" key="1">
    <citation type="submission" date="2019-03" db="EMBL/GenBank/DDBJ databases">
        <title>Paracraurococcus aquatilis NE82 genome sequence.</title>
        <authorList>
            <person name="Zhao Y."/>
            <person name="Du Z."/>
        </authorList>
    </citation>
    <scope>NUCLEOTIDE SEQUENCE [LARGE SCALE GENOMIC DNA]</scope>
    <source>
        <strain evidence="2 3">NE82</strain>
    </source>
</reference>
<dbReference type="RefSeq" id="WP_132295394.1">
    <property type="nucleotide sequence ID" value="NZ_SKBM01000031.1"/>
</dbReference>
<feature type="compositionally biased region" description="Basic and acidic residues" evidence="1">
    <location>
        <begin position="12"/>
        <end position="22"/>
    </location>
</feature>
<gene>
    <name evidence="2" type="ORF">EXY23_23040</name>
</gene>
<feature type="region of interest" description="Disordered" evidence="1">
    <location>
        <begin position="1"/>
        <end position="65"/>
    </location>
</feature>
<accession>A0A4V2WJK7</accession>
<evidence type="ECO:0000313" key="3">
    <source>
        <dbReference type="Proteomes" id="UP000295023"/>
    </source>
</evidence>